<organism evidence="2 3">
    <name type="scientific">Dactylellina haptotyla (strain CBS 200.50)</name>
    <name type="common">Nematode-trapping fungus</name>
    <name type="synonym">Monacrosporium haptotylum</name>
    <dbReference type="NCBI Taxonomy" id="1284197"/>
    <lineage>
        <taxon>Eukaryota</taxon>
        <taxon>Fungi</taxon>
        <taxon>Dikarya</taxon>
        <taxon>Ascomycota</taxon>
        <taxon>Pezizomycotina</taxon>
        <taxon>Orbiliomycetes</taxon>
        <taxon>Orbiliales</taxon>
        <taxon>Orbiliaceae</taxon>
        <taxon>Dactylellina</taxon>
    </lineage>
</organism>
<evidence type="ECO:0000256" key="1">
    <source>
        <dbReference type="SAM" id="MobiDB-lite"/>
    </source>
</evidence>
<feature type="compositionally biased region" description="Basic residues" evidence="1">
    <location>
        <begin position="354"/>
        <end position="365"/>
    </location>
</feature>
<evidence type="ECO:0000313" key="2">
    <source>
        <dbReference type="EMBL" id="EPS39495.1"/>
    </source>
</evidence>
<dbReference type="EMBL" id="AQGS01000467">
    <property type="protein sequence ID" value="EPS39495.1"/>
    <property type="molecule type" value="Genomic_DNA"/>
</dbReference>
<protein>
    <submittedName>
        <fullName evidence="2">Uncharacterized protein</fullName>
    </submittedName>
</protein>
<name>S8A904_DACHA</name>
<proteinExistence type="predicted"/>
<feature type="compositionally biased region" description="Basic and acidic residues" evidence="1">
    <location>
        <begin position="95"/>
        <end position="112"/>
    </location>
</feature>
<sequence>MRKTQERVTGSPEPLIDRLEAILAVNESSRDPTPVRTPNGKHVLCPRCGTSLVYTAGFRWTCSPESSPETKESSLEQKLDYGDTTEPKQVSSNEGKLECDKKPESVSNKHQDTQSNSTSTSTSAKSSQKVNIKAEIDGGENPEKETTKEPKGEPGVSGGEIERELEHEQEPEPESESESESEWELINNPRLCERTRKWVEKTIRRNLRSRPYTDFGENEIIFDGPESTGDIFEKFPLSEATFVTDHKRVLIDDETRIVHLRASANDRKINNHQTPKRTCGKSIETALEKLTPMGSKPRYDPNRQEWHLQKTKEYGNITTTDFVGFASYLYAVIGWNVCEKSDGTEISTEPARQKFGKRRCQRGAR</sequence>
<accession>S8A904</accession>
<comment type="caution">
    <text evidence="2">The sequence shown here is derived from an EMBL/GenBank/DDBJ whole genome shotgun (WGS) entry which is preliminary data.</text>
</comment>
<gene>
    <name evidence="2" type="ORF">H072_6685</name>
</gene>
<dbReference type="HOGENOM" id="CLU_758681_0_0_1"/>
<feature type="compositionally biased region" description="Basic and acidic residues" evidence="1">
    <location>
        <begin position="160"/>
        <end position="170"/>
    </location>
</feature>
<dbReference type="AlphaFoldDB" id="S8A904"/>
<evidence type="ECO:0000313" key="3">
    <source>
        <dbReference type="Proteomes" id="UP000015100"/>
    </source>
</evidence>
<dbReference type="Proteomes" id="UP000015100">
    <property type="component" value="Unassembled WGS sequence"/>
</dbReference>
<keyword evidence="3" id="KW-1185">Reference proteome</keyword>
<feature type="compositionally biased region" description="Basic and acidic residues" evidence="1">
    <location>
        <begin position="132"/>
        <end position="152"/>
    </location>
</feature>
<feature type="compositionally biased region" description="Acidic residues" evidence="1">
    <location>
        <begin position="171"/>
        <end position="183"/>
    </location>
</feature>
<feature type="compositionally biased region" description="Low complexity" evidence="1">
    <location>
        <begin position="113"/>
        <end position="127"/>
    </location>
</feature>
<feature type="region of interest" description="Disordered" evidence="1">
    <location>
        <begin position="62"/>
        <end position="186"/>
    </location>
</feature>
<feature type="compositionally biased region" description="Basic and acidic residues" evidence="1">
    <location>
        <begin position="68"/>
        <end position="81"/>
    </location>
</feature>
<feature type="region of interest" description="Disordered" evidence="1">
    <location>
        <begin position="346"/>
        <end position="365"/>
    </location>
</feature>
<reference evidence="2 3" key="1">
    <citation type="journal article" date="2013" name="PLoS Genet.">
        <title>Genomic mechanisms accounting for the adaptation to parasitism in nematode-trapping fungi.</title>
        <authorList>
            <person name="Meerupati T."/>
            <person name="Andersson K.M."/>
            <person name="Friman E."/>
            <person name="Kumar D."/>
            <person name="Tunlid A."/>
            <person name="Ahren D."/>
        </authorList>
    </citation>
    <scope>NUCLEOTIDE SEQUENCE [LARGE SCALE GENOMIC DNA]</scope>
    <source>
        <strain evidence="2 3">CBS 200.50</strain>
    </source>
</reference>
<reference evidence="3" key="2">
    <citation type="submission" date="2013-04" db="EMBL/GenBank/DDBJ databases">
        <title>Genomic mechanisms accounting for the adaptation to parasitism in nematode-trapping fungi.</title>
        <authorList>
            <person name="Ahren D.G."/>
        </authorList>
    </citation>
    <scope>NUCLEOTIDE SEQUENCE [LARGE SCALE GENOMIC DNA]</scope>
    <source>
        <strain evidence="3">CBS 200.50</strain>
    </source>
</reference>